<evidence type="ECO:0000313" key="1">
    <source>
        <dbReference type="EMBL" id="KTG15857.1"/>
    </source>
</evidence>
<dbReference type="PANTHER" id="PTHR32432:SF13">
    <property type="entry name" value="ETHANOLAMINE AMMONIA-LYASE REACTIVASE EUTA"/>
    <property type="match status" value="1"/>
</dbReference>
<dbReference type="OrthoDB" id="163865at2157"/>
<dbReference type="PANTHER" id="PTHR32432">
    <property type="entry name" value="CELL DIVISION PROTEIN FTSA-RELATED"/>
    <property type="match status" value="1"/>
</dbReference>
<evidence type="ECO:0000313" key="2">
    <source>
        <dbReference type="Proteomes" id="UP000053157"/>
    </source>
</evidence>
<evidence type="ECO:0008006" key="3">
    <source>
        <dbReference type="Google" id="ProtNLM"/>
    </source>
</evidence>
<organism evidence="1 2">
    <name type="scientific">Haloferax profundi</name>
    <dbReference type="NCBI Taxonomy" id="1544718"/>
    <lineage>
        <taxon>Archaea</taxon>
        <taxon>Methanobacteriati</taxon>
        <taxon>Methanobacteriota</taxon>
        <taxon>Stenosarchaea group</taxon>
        <taxon>Halobacteria</taxon>
        <taxon>Halobacteriales</taxon>
        <taxon>Haloferacaceae</taxon>
        <taxon>Haloferax</taxon>
    </lineage>
</organism>
<dbReference type="InterPro" id="IPR050696">
    <property type="entry name" value="FtsA/MreB"/>
</dbReference>
<comment type="caution">
    <text evidence="1">The sequence shown here is derived from an EMBL/GenBank/DDBJ whole genome shotgun (WGS) entry which is preliminary data.</text>
</comment>
<reference evidence="1 2" key="1">
    <citation type="submission" date="2015-12" db="EMBL/GenBank/DDBJ databases">
        <title>Haloferax profundi sp. nov. isolated from the Discovery deep brine-seawater interface in the Red Sea.</title>
        <authorList>
            <person name="Zhang G."/>
            <person name="Stingl U."/>
            <person name="Rashid M."/>
        </authorList>
    </citation>
    <scope>NUCLEOTIDE SEQUENCE [LARGE SCALE GENOMIC DNA]</scope>
    <source>
        <strain evidence="1 2">SB29</strain>
    </source>
</reference>
<dbReference type="InterPro" id="IPR043129">
    <property type="entry name" value="ATPase_NBD"/>
</dbReference>
<dbReference type="AlphaFoldDB" id="A0A0W1RQG5"/>
<dbReference type="PIRSF" id="PIRSF012293">
    <property type="entry name" value="EutA"/>
    <property type="match status" value="1"/>
</dbReference>
<keyword evidence="2" id="KW-1185">Reference proteome</keyword>
<dbReference type="SUPFAM" id="SSF53067">
    <property type="entry name" value="Actin-like ATPase domain"/>
    <property type="match status" value="1"/>
</dbReference>
<dbReference type="Gene3D" id="3.30.420.150">
    <property type="entry name" value="Exopolyphosphatase. Domain 2"/>
    <property type="match status" value="1"/>
</dbReference>
<sequence length="483" mass="51487">MQIGDANVLTSIGIDIGTTTIQLVVSHLHFDSPTVGSNAVEVTEREIVHRGAVQETPLSDRTTIDTEAVKRYVTTELEAINYSPKDIDTGAVIVTGESSYKENAKQLVHSLAEEVGDFVIATAGPSLEAVLAGKGSGAAEYAQSTGKTIANIDIGGGTTNIGIFTGDEVTETRCLDVGGRLIQFDKDGAVAQISPPAAKLINDQNLDIREGALPDESALGKLVRTMGKMVLDIISGQSVSPRTQSFVIGNLSPRSIDIDHVVFSGGVGKLLNTPSGTTNMLSPSFNDIGPLLAKTVNDQFQSSVFDVIRLTEDINATVIGAGTRSTELSGTTIKVDDSLLPLRNIPLYETPSLERASTSTEMLSVLQKATESAHQLYEAEDQQYGLFLPSIGELSFERISSLAEVFVKVYQSNYESGDTLIIVAEQNCAKVLAQRVTAQSSVPIPLVVIDEIHPQDGDYLDIGEPILRGRTVPIVIKSLTFGN</sequence>
<dbReference type="Proteomes" id="UP000053157">
    <property type="component" value="Unassembled WGS sequence"/>
</dbReference>
<dbReference type="RefSeq" id="WP_058573274.1">
    <property type="nucleotide sequence ID" value="NZ_LOPV01000526.1"/>
</dbReference>
<dbReference type="Gene3D" id="3.30.420.40">
    <property type="match status" value="1"/>
</dbReference>
<accession>A0A0W1RQG5</accession>
<dbReference type="EMBL" id="LOPV01000526">
    <property type="protein sequence ID" value="KTG15857.1"/>
    <property type="molecule type" value="Genomic_DNA"/>
</dbReference>
<dbReference type="InterPro" id="IPR009377">
    <property type="entry name" value="EutA"/>
</dbReference>
<proteinExistence type="predicted"/>
<name>A0A0W1RQG5_9EURY</name>
<protein>
    <recommendedName>
        <fullName evidence="3">Ethanolamine ammonia lyase-activating protein</fullName>
    </recommendedName>
</protein>
<gene>
    <name evidence="1" type="ORF">AUR66_18725</name>
</gene>
<dbReference type="Pfam" id="PF06277">
    <property type="entry name" value="EutA"/>
    <property type="match status" value="1"/>
</dbReference>